<comment type="caution">
    <text evidence="11">The sequence shown here is derived from an EMBL/GenBank/DDBJ whole genome shotgun (WGS) entry which is preliminary data.</text>
</comment>
<evidence type="ECO:0000256" key="3">
    <source>
        <dbReference type="ARBA" id="ARBA00020902"/>
    </source>
</evidence>
<dbReference type="EC" id="2.4.1.182" evidence="2 10"/>
<keyword evidence="4" id="KW-0444">Lipid biosynthesis</keyword>
<dbReference type="NCBIfam" id="TIGR00215">
    <property type="entry name" value="lpxB"/>
    <property type="match status" value="1"/>
</dbReference>
<dbReference type="InterPro" id="IPR003835">
    <property type="entry name" value="Glyco_trans_19"/>
</dbReference>
<dbReference type="GO" id="GO:0005543">
    <property type="term" value="F:phospholipid binding"/>
    <property type="evidence" value="ECO:0007669"/>
    <property type="project" value="TreeGrafter"/>
</dbReference>
<dbReference type="AlphaFoldDB" id="A0A7J0BKY4"/>
<keyword evidence="5" id="KW-0441">Lipid A biosynthesis</keyword>
<keyword evidence="7" id="KW-0808">Transferase</keyword>
<dbReference type="GO" id="GO:0008915">
    <property type="term" value="F:lipid-A-disaccharide synthase activity"/>
    <property type="evidence" value="ECO:0007669"/>
    <property type="project" value="UniProtKB-UniRule"/>
</dbReference>
<keyword evidence="12" id="KW-1185">Reference proteome</keyword>
<evidence type="ECO:0000256" key="7">
    <source>
        <dbReference type="ARBA" id="ARBA00022679"/>
    </source>
</evidence>
<protein>
    <recommendedName>
        <fullName evidence="3 10">Lipid-A-disaccharide synthase</fullName>
        <ecNumber evidence="2 10">2.4.1.182</ecNumber>
    </recommendedName>
</protein>
<evidence type="ECO:0000256" key="5">
    <source>
        <dbReference type="ARBA" id="ARBA00022556"/>
    </source>
</evidence>
<organism evidence="11 12">
    <name type="scientific">Desulfovibrio subterraneus</name>
    <dbReference type="NCBI Taxonomy" id="2718620"/>
    <lineage>
        <taxon>Bacteria</taxon>
        <taxon>Pseudomonadati</taxon>
        <taxon>Thermodesulfobacteriota</taxon>
        <taxon>Desulfovibrionia</taxon>
        <taxon>Desulfovibrionales</taxon>
        <taxon>Desulfovibrionaceae</taxon>
        <taxon>Desulfovibrio</taxon>
    </lineage>
</organism>
<evidence type="ECO:0000256" key="10">
    <source>
        <dbReference type="NCBIfam" id="TIGR00215"/>
    </source>
</evidence>
<dbReference type="RefSeq" id="WP_174405911.1">
    <property type="nucleotide sequence ID" value="NZ_BLVO01000013.1"/>
</dbReference>
<dbReference type="Pfam" id="PF02684">
    <property type="entry name" value="LpxB"/>
    <property type="match status" value="1"/>
</dbReference>
<evidence type="ECO:0000256" key="6">
    <source>
        <dbReference type="ARBA" id="ARBA00022676"/>
    </source>
</evidence>
<evidence type="ECO:0000256" key="8">
    <source>
        <dbReference type="ARBA" id="ARBA00023098"/>
    </source>
</evidence>
<proteinExistence type="predicted"/>
<accession>A0A7J0BKY4</accession>
<dbReference type="PANTHER" id="PTHR30372:SF4">
    <property type="entry name" value="LIPID-A-DISACCHARIDE SYNTHASE, MITOCHONDRIAL-RELATED"/>
    <property type="match status" value="1"/>
</dbReference>
<comment type="function">
    <text evidence="1">Condensation of UDP-2,3-diacylglucosamine and 2,3-diacylglucosamine-1-phosphate to form lipid A disaccharide, a precursor of lipid A, a phosphorylated glycolipid that anchors the lipopolysaccharide to the outer membrane of the cell.</text>
</comment>
<keyword evidence="8" id="KW-0443">Lipid metabolism</keyword>
<dbReference type="SUPFAM" id="SSF53756">
    <property type="entry name" value="UDP-Glycosyltransferase/glycogen phosphorylase"/>
    <property type="match status" value="1"/>
</dbReference>
<dbReference type="PANTHER" id="PTHR30372">
    <property type="entry name" value="LIPID-A-DISACCHARIDE SYNTHASE"/>
    <property type="match status" value="1"/>
</dbReference>
<reference evidence="11 12" key="1">
    <citation type="submission" date="2020-05" db="EMBL/GenBank/DDBJ databases">
        <title>Draft genome sequence of Desulfovibrio sp. strain HN2T.</title>
        <authorList>
            <person name="Ueno A."/>
            <person name="Tamazawa S."/>
            <person name="Tamamura S."/>
            <person name="Murakami T."/>
            <person name="Kiyama T."/>
            <person name="Inomata H."/>
            <person name="Amano Y."/>
            <person name="Miyakawa K."/>
            <person name="Tamaki H."/>
            <person name="Naganuma T."/>
            <person name="Kaneko K."/>
        </authorList>
    </citation>
    <scope>NUCLEOTIDE SEQUENCE [LARGE SCALE GENOMIC DNA]</scope>
    <source>
        <strain evidence="11 12">HN2</strain>
    </source>
</reference>
<evidence type="ECO:0000256" key="1">
    <source>
        <dbReference type="ARBA" id="ARBA00002056"/>
    </source>
</evidence>
<sequence>MTKSGTIWINAGEMSGDMHGGKLMAALLRKAPQLEFCGMGGPEMRDQGLDAVLRVEDLSVMGFTEVLGHIPRIFQMLKRIKAELALRRPRAVILIDAPEFNFRVAKYAHALGIPVYYYISPKLWAWRTGRAKFIAKYITRMISILPFEIEFYKQFGMTVDYVGNPLVDMVDWPTIDHIEPVRGRIGLLPGSRRKEIEPLMPEFARAATILAKDMPHLEFHCIQAPGVEQSRLRELWLSDVPLTIHSPLNRYAFMRGCEMLMAASGTVTLESALIGTPTLVAYKLSKLTYAIGKRVVKVPYVALPNLIMGREVFPELLQDKADGTVLAEHARAWLTNPEAIGAVRADLAQLRTMLGEPGAPDRAAQVILQDF</sequence>
<evidence type="ECO:0000313" key="12">
    <source>
        <dbReference type="Proteomes" id="UP000503840"/>
    </source>
</evidence>
<evidence type="ECO:0000256" key="9">
    <source>
        <dbReference type="ARBA" id="ARBA00048975"/>
    </source>
</evidence>
<keyword evidence="6" id="KW-0328">Glycosyltransferase</keyword>
<gene>
    <name evidence="11" type="primary">lpxB</name>
    <name evidence="11" type="ORF">DSM101010T_26740</name>
</gene>
<comment type="catalytic activity">
    <reaction evidence="9">
        <text>a lipid X + a UDP-2-N,3-O-bis[(3R)-3-hydroxyacyl]-alpha-D-glucosamine = a lipid A disaccharide + UDP + H(+)</text>
        <dbReference type="Rhea" id="RHEA:67828"/>
        <dbReference type="ChEBI" id="CHEBI:15378"/>
        <dbReference type="ChEBI" id="CHEBI:58223"/>
        <dbReference type="ChEBI" id="CHEBI:137748"/>
        <dbReference type="ChEBI" id="CHEBI:176338"/>
        <dbReference type="ChEBI" id="CHEBI:176343"/>
        <dbReference type="EC" id="2.4.1.182"/>
    </reaction>
</comment>
<dbReference type="EMBL" id="BLVO01000013">
    <property type="protein sequence ID" value="GFM34309.1"/>
    <property type="molecule type" value="Genomic_DNA"/>
</dbReference>
<dbReference type="Proteomes" id="UP000503840">
    <property type="component" value="Unassembled WGS sequence"/>
</dbReference>
<evidence type="ECO:0000313" key="11">
    <source>
        <dbReference type="EMBL" id="GFM34309.1"/>
    </source>
</evidence>
<evidence type="ECO:0000256" key="2">
    <source>
        <dbReference type="ARBA" id="ARBA00012687"/>
    </source>
</evidence>
<name>A0A7J0BKY4_9BACT</name>
<dbReference type="GO" id="GO:0009245">
    <property type="term" value="P:lipid A biosynthetic process"/>
    <property type="evidence" value="ECO:0007669"/>
    <property type="project" value="UniProtKB-UniRule"/>
</dbReference>
<dbReference type="GO" id="GO:0016020">
    <property type="term" value="C:membrane"/>
    <property type="evidence" value="ECO:0007669"/>
    <property type="project" value="GOC"/>
</dbReference>
<evidence type="ECO:0000256" key="4">
    <source>
        <dbReference type="ARBA" id="ARBA00022516"/>
    </source>
</evidence>